<dbReference type="KEGG" id="smao:CAG99_02695"/>
<dbReference type="SUPFAM" id="SSF51445">
    <property type="entry name" value="(Trans)glycosidases"/>
    <property type="match status" value="1"/>
</dbReference>
<evidence type="ECO:0000259" key="1">
    <source>
        <dbReference type="PROSITE" id="PS51175"/>
    </source>
</evidence>
<dbReference type="OrthoDB" id="9760056at2"/>
<dbReference type="Proteomes" id="UP000194218">
    <property type="component" value="Chromosome"/>
</dbReference>
<dbReference type="AlphaFoldDB" id="A0A1W7CSY3"/>
<dbReference type="Gene3D" id="3.20.20.80">
    <property type="entry name" value="Glycosidases"/>
    <property type="match status" value="1"/>
</dbReference>
<dbReference type="GO" id="GO:0030246">
    <property type="term" value="F:carbohydrate binding"/>
    <property type="evidence" value="ECO:0007669"/>
    <property type="project" value="InterPro"/>
</dbReference>
<dbReference type="InterPro" id="IPR008979">
    <property type="entry name" value="Galactose-bd-like_sf"/>
</dbReference>
<reference evidence="2 3" key="1">
    <citation type="submission" date="2017-05" db="EMBL/GenBank/DDBJ databases">
        <title>Complete genome sequence of Streptomyces sp. SCSIO 03032 revealed the diverse biosynthetic pathways for its bioactive secondary metabolites.</title>
        <authorList>
            <person name="Ma L."/>
            <person name="Zhu Y."/>
            <person name="Zhang W."/>
            <person name="Zhang G."/>
            <person name="Tian X."/>
            <person name="Zhang S."/>
            <person name="Zhang C."/>
        </authorList>
    </citation>
    <scope>NUCLEOTIDE SEQUENCE [LARGE SCALE GENOMIC DNA]</scope>
    <source>
        <strain evidence="2 3">SCSIO 03032</strain>
    </source>
</reference>
<organism evidence="2 3">
    <name type="scientific">Streptomyces marincola</name>
    <dbReference type="NCBI Taxonomy" id="2878388"/>
    <lineage>
        <taxon>Bacteria</taxon>
        <taxon>Bacillati</taxon>
        <taxon>Actinomycetota</taxon>
        <taxon>Actinomycetes</taxon>
        <taxon>Kitasatosporales</taxon>
        <taxon>Streptomycetaceae</taxon>
        <taxon>Streptomyces</taxon>
    </lineage>
</organism>
<name>A0A1W7CSY3_9ACTN</name>
<dbReference type="EMBL" id="CP021121">
    <property type="protein sequence ID" value="ARQ67888.1"/>
    <property type="molecule type" value="Genomic_DNA"/>
</dbReference>
<protein>
    <submittedName>
        <fullName evidence="2">Cellulosome protein</fullName>
    </submittedName>
</protein>
<dbReference type="Pfam" id="PF16990">
    <property type="entry name" value="CBM_35"/>
    <property type="match status" value="1"/>
</dbReference>
<dbReference type="InterPro" id="IPR005084">
    <property type="entry name" value="CBM6"/>
</dbReference>
<proteinExistence type="predicted"/>
<dbReference type="Gene3D" id="2.60.120.260">
    <property type="entry name" value="Galactose-binding domain-like"/>
    <property type="match status" value="2"/>
</dbReference>
<dbReference type="PROSITE" id="PS51175">
    <property type="entry name" value="CBM6"/>
    <property type="match status" value="1"/>
</dbReference>
<evidence type="ECO:0000313" key="3">
    <source>
        <dbReference type="Proteomes" id="UP000194218"/>
    </source>
</evidence>
<dbReference type="InterPro" id="IPR017853">
    <property type="entry name" value="GH"/>
</dbReference>
<sequence>MDHLPPTATGPAAAAPDRLRVDLADRGGPVLRGANGALYGLSDDGVPGDAILAPLRLTSISQKPEGGLQHPNGDALTVAEAHFRAGGGDVFVLVQDVYRRWPYEDLGFDDYLAKLDAVARRVAAHPRCADFVLVPFNEPDAIWYGLNAPGAEDFARNADRFLDHWRTAHARVRSVAPGLRVAGPNETRYDHRFLPRFLAFARDHGVLPDILTWHELDAASLRDFPGHHDHLRAVERDLGIAPLPVCVTEYGNRRDLSVPGQLVQWTGMFERAAVHANQAYWDVAGNLDGNVAQTNIPNGGWWFFRWYAAMPGDTVRVDPPRPHTIDTLQGLASLDARTRQAHAVLGGAAGDADVVFAHVPADVFGDAVVALVQEAAWTGYEGAHAAPRTLLRTVTPVAPDGTVTVPLRGMDRMSAYRVVLLPAGDGTPDPAPVPWRASHEAEDAAITGGRVRVLGTVADANGYAASNARDVEGLDRPGSAVAFTVTVPEAGAYDLDILYGNATGEPARQRLTVDDGPPARVTYPCTLNDAHRSRLTVPVRLSAGTHTLTLAHDHGAVTLDRIDLTAGTGEPFARYEATLADTTGRPERRYADASGLGTGALLLGAGDAAVFDVYAPRDGSYRVAPRADGPVALAAHGALVRAAAGQEPRLLLAAGNNRITVTGPAALTSLDVRGAGDGDGLAGLPVTDARRAGGATVVRDGHAPEGHVLDGLGAGASATWRVRAERGGPHLLFVEYANDARADTGHAYNADVISATALLRVNGGAARRVTFRNTHSRHNFWTLAVPLALDAGDNTLVLIGEDGPAPAIARLRTGPVVGG</sequence>
<feature type="domain" description="CBM6" evidence="1">
    <location>
        <begin position="437"/>
        <end position="565"/>
    </location>
</feature>
<evidence type="ECO:0000313" key="2">
    <source>
        <dbReference type="EMBL" id="ARQ67888.1"/>
    </source>
</evidence>
<accession>A0A1W7CSY3</accession>
<dbReference type="SUPFAM" id="SSF49785">
    <property type="entry name" value="Galactose-binding domain-like"/>
    <property type="match status" value="2"/>
</dbReference>
<keyword evidence="3" id="KW-1185">Reference proteome</keyword>
<gene>
    <name evidence="2" type="ORF">CAG99_02695</name>
</gene>
<dbReference type="RefSeq" id="WP_086157413.1">
    <property type="nucleotide sequence ID" value="NZ_CP021121.1"/>
</dbReference>